<evidence type="ECO:0000313" key="1">
    <source>
        <dbReference type="EMBL" id="CAG8642507.1"/>
    </source>
</evidence>
<protein>
    <submittedName>
        <fullName evidence="1">6849_t:CDS:1</fullName>
    </submittedName>
</protein>
<dbReference type="EMBL" id="CAJVPV010009545">
    <property type="protein sequence ID" value="CAG8642507.1"/>
    <property type="molecule type" value="Genomic_DNA"/>
</dbReference>
<comment type="caution">
    <text evidence="1">The sequence shown here is derived from an EMBL/GenBank/DDBJ whole genome shotgun (WGS) entry which is preliminary data.</text>
</comment>
<proteinExistence type="predicted"/>
<keyword evidence="2" id="KW-1185">Reference proteome</keyword>
<gene>
    <name evidence="1" type="ORF">AMORRO_LOCUS9582</name>
</gene>
<reference evidence="1" key="1">
    <citation type="submission" date="2021-06" db="EMBL/GenBank/DDBJ databases">
        <authorList>
            <person name="Kallberg Y."/>
            <person name="Tangrot J."/>
            <person name="Rosling A."/>
        </authorList>
    </citation>
    <scope>NUCLEOTIDE SEQUENCE</scope>
    <source>
        <strain evidence="1">CL551</strain>
    </source>
</reference>
<sequence length="60" mass="6579">LNLFSEYLASHRPGDGRLNLNYKVVGCLLDTQGVCGRLRSIGSYYLASHRPGGGRPLCKQ</sequence>
<name>A0A9N9DPI0_9GLOM</name>
<evidence type="ECO:0000313" key="2">
    <source>
        <dbReference type="Proteomes" id="UP000789342"/>
    </source>
</evidence>
<organism evidence="1 2">
    <name type="scientific">Acaulospora morrowiae</name>
    <dbReference type="NCBI Taxonomy" id="94023"/>
    <lineage>
        <taxon>Eukaryota</taxon>
        <taxon>Fungi</taxon>
        <taxon>Fungi incertae sedis</taxon>
        <taxon>Mucoromycota</taxon>
        <taxon>Glomeromycotina</taxon>
        <taxon>Glomeromycetes</taxon>
        <taxon>Diversisporales</taxon>
        <taxon>Acaulosporaceae</taxon>
        <taxon>Acaulospora</taxon>
    </lineage>
</organism>
<dbReference type="AlphaFoldDB" id="A0A9N9DPI0"/>
<dbReference type="Proteomes" id="UP000789342">
    <property type="component" value="Unassembled WGS sequence"/>
</dbReference>
<feature type="non-terminal residue" evidence="1">
    <location>
        <position position="1"/>
    </location>
</feature>
<accession>A0A9N9DPI0</accession>